<dbReference type="InterPro" id="IPR036259">
    <property type="entry name" value="MFS_trans_sf"/>
</dbReference>
<dbReference type="AlphaFoldDB" id="A0A2I0K2M3"/>
<dbReference type="Gene3D" id="1.20.1250.20">
    <property type="entry name" value="MFS general substrate transporter like domains"/>
    <property type="match status" value="1"/>
</dbReference>
<reference evidence="7 8" key="1">
    <citation type="submission" date="2017-11" db="EMBL/GenBank/DDBJ databases">
        <title>De-novo sequencing of pomegranate (Punica granatum L.) genome.</title>
        <authorList>
            <person name="Akparov Z."/>
            <person name="Amiraslanov A."/>
            <person name="Hajiyeva S."/>
            <person name="Abbasov M."/>
            <person name="Kaur K."/>
            <person name="Hamwieh A."/>
            <person name="Solovyev V."/>
            <person name="Salamov A."/>
            <person name="Braich B."/>
            <person name="Kosarev P."/>
            <person name="Mahmoud A."/>
            <person name="Hajiyev E."/>
            <person name="Babayeva S."/>
            <person name="Izzatullayeva V."/>
            <person name="Mammadov A."/>
            <person name="Mammadov A."/>
            <person name="Sharifova S."/>
            <person name="Ojaghi J."/>
            <person name="Eynullazada K."/>
            <person name="Bayramov B."/>
            <person name="Abdulazimova A."/>
            <person name="Shahmuradov I."/>
        </authorList>
    </citation>
    <scope>NUCLEOTIDE SEQUENCE [LARGE SCALE GENOMIC DNA]</scope>
    <source>
        <strain evidence="8">cv. AG2017</strain>
        <tissue evidence="7">Leaf</tissue>
    </source>
</reference>
<gene>
    <name evidence="7" type="ORF">CRG98_017672</name>
</gene>
<keyword evidence="4 6" id="KW-1133">Transmembrane helix</keyword>
<name>A0A2I0K2M3_PUNGR</name>
<dbReference type="GO" id="GO:0016020">
    <property type="term" value="C:membrane"/>
    <property type="evidence" value="ECO:0007669"/>
    <property type="project" value="UniProtKB-SubCell"/>
</dbReference>
<dbReference type="InterPro" id="IPR000109">
    <property type="entry name" value="POT_fam"/>
</dbReference>
<protein>
    <submittedName>
        <fullName evidence="7">Uncharacterized protein</fullName>
    </submittedName>
</protein>
<keyword evidence="3 6" id="KW-0812">Transmembrane</keyword>
<dbReference type="GO" id="GO:0022857">
    <property type="term" value="F:transmembrane transporter activity"/>
    <property type="evidence" value="ECO:0007669"/>
    <property type="project" value="InterPro"/>
</dbReference>
<keyword evidence="8" id="KW-1185">Reference proteome</keyword>
<dbReference type="PANTHER" id="PTHR11654">
    <property type="entry name" value="OLIGOPEPTIDE TRANSPORTER-RELATED"/>
    <property type="match status" value="1"/>
</dbReference>
<comment type="subcellular location">
    <subcellularLocation>
        <location evidence="1">Membrane</location>
        <topology evidence="1">Multi-pass membrane protein</topology>
    </subcellularLocation>
</comment>
<sequence length="75" mass="8362">MEVLKMVLLRHGNLCSSGGLVYILENVGWGWSLRILTILMFLSVVALVFGYPVYRKMEPTGSPFTQLLQVSVAAF</sequence>
<evidence type="ECO:0000256" key="2">
    <source>
        <dbReference type="ARBA" id="ARBA00005982"/>
    </source>
</evidence>
<evidence type="ECO:0000313" key="8">
    <source>
        <dbReference type="Proteomes" id="UP000233551"/>
    </source>
</evidence>
<dbReference type="Proteomes" id="UP000233551">
    <property type="component" value="Unassembled WGS sequence"/>
</dbReference>
<dbReference type="EMBL" id="PGOL01000993">
    <property type="protein sequence ID" value="PKI61946.1"/>
    <property type="molecule type" value="Genomic_DNA"/>
</dbReference>
<keyword evidence="5 6" id="KW-0472">Membrane</keyword>
<dbReference type="STRING" id="22663.A0A2I0K2M3"/>
<evidence type="ECO:0000256" key="3">
    <source>
        <dbReference type="ARBA" id="ARBA00022692"/>
    </source>
</evidence>
<comment type="similarity">
    <text evidence="2">Belongs to the major facilitator superfamily. Proton-dependent oligopeptide transporter (POT/PTR) (TC 2.A.17) family.</text>
</comment>
<evidence type="ECO:0000313" key="7">
    <source>
        <dbReference type="EMBL" id="PKI61946.1"/>
    </source>
</evidence>
<evidence type="ECO:0000256" key="1">
    <source>
        <dbReference type="ARBA" id="ARBA00004141"/>
    </source>
</evidence>
<feature type="transmembrane region" description="Helical" evidence="6">
    <location>
        <begin position="31"/>
        <end position="54"/>
    </location>
</feature>
<proteinExistence type="inferred from homology"/>
<accession>A0A2I0K2M3</accession>
<evidence type="ECO:0000256" key="4">
    <source>
        <dbReference type="ARBA" id="ARBA00022989"/>
    </source>
</evidence>
<evidence type="ECO:0000256" key="6">
    <source>
        <dbReference type="SAM" id="Phobius"/>
    </source>
</evidence>
<comment type="caution">
    <text evidence="7">The sequence shown here is derived from an EMBL/GenBank/DDBJ whole genome shotgun (WGS) entry which is preliminary data.</text>
</comment>
<dbReference type="Pfam" id="PF00854">
    <property type="entry name" value="PTR2"/>
    <property type="match status" value="1"/>
</dbReference>
<organism evidence="7 8">
    <name type="scientific">Punica granatum</name>
    <name type="common">Pomegranate</name>
    <dbReference type="NCBI Taxonomy" id="22663"/>
    <lineage>
        <taxon>Eukaryota</taxon>
        <taxon>Viridiplantae</taxon>
        <taxon>Streptophyta</taxon>
        <taxon>Embryophyta</taxon>
        <taxon>Tracheophyta</taxon>
        <taxon>Spermatophyta</taxon>
        <taxon>Magnoliopsida</taxon>
        <taxon>eudicotyledons</taxon>
        <taxon>Gunneridae</taxon>
        <taxon>Pentapetalae</taxon>
        <taxon>rosids</taxon>
        <taxon>malvids</taxon>
        <taxon>Myrtales</taxon>
        <taxon>Lythraceae</taxon>
        <taxon>Punica</taxon>
    </lineage>
</organism>
<evidence type="ECO:0000256" key="5">
    <source>
        <dbReference type="ARBA" id="ARBA00023136"/>
    </source>
</evidence>